<dbReference type="InterPro" id="IPR050281">
    <property type="entry name" value="Flavin_monoamine_oxidase"/>
</dbReference>
<dbReference type="Gene3D" id="3.50.50.60">
    <property type="entry name" value="FAD/NAD(P)-binding domain"/>
    <property type="match status" value="1"/>
</dbReference>
<dbReference type="Pfam" id="PF01593">
    <property type="entry name" value="Amino_oxidase"/>
    <property type="match status" value="1"/>
</dbReference>
<comment type="caution">
    <text evidence="2">The sequence shown here is derived from an EMBL/GenBank/DDBJ whole genome shotgun (WGS) entry which is preliminary data.</text>
</comment>
<accession>A0ABD2P582</accession>
<name>A0ABD2P582_9CUCU</name>
<dbReference type="Proteomes" id="UP001516400">
    <property type="component" value="Unassembled WGS sequence"/>
</dbReference>
<sequence>MMEIIIIGAGAAGIAAAAKLIENGIENVTILEAENRIGGRIHSIFLGDAFVDLGAEEVHGIEGNAVVKLAESYLKKKTPLTKSTYYYSNGQKIEQEFCDAIMKCIEDFCEEDTQVKESIGKVFTDRYTSTILTEYKNDDEKLKKAKEFLPICEAFFQILDGPFSWFDVVVESGSHYVSCEGDQFMGWNGNGCKTILSILMKEIPRKENCILSDNHIKLNKTVRKILWNSCDKVQCICEDGTKYTADHIIFTPSVGVLREKHKELFEPNLPKEKSDILHEIGYCNIIKVALKFSKKWWNTGPFGFVWNEEDKEAVKMEYKNVPLIVNDASWITAIHWLIEAPDNNRVLVAWLTGPATPSIEKLDNDQIKDGLMYVIRRFLGKNFDIPEPDTIIPTRWFSNSNFCGTYSYETVEASKLQIPLQKVLEQPLTNEQGIPVVLFAGEATHVSQYSTVNGAILSGFREANRIVDIYKTN</sequence>
<evidence type="ECO:0000259" key="1">
    <source>
        <dbReference type="Pfam" id="PF01593"/>
    </source>
</evidence>
<proteinExistence type="predicted"/>
<gene>
    <name evidence="2" type="ORF">HHI36_000401</name>
</gene>
<dbReference type="InterPro" id="IPR036188">
    <property type="entry name" value="FAD/NAD-bd_sf"/>
</dbReference>
<evidence type="ECO:0000313" key="2">
    <source>
        <dbReference type="EMBL" id="KAL3285881.1"/>
    </source>
</evidence>
<keyword evidence="3" id="KW-1185">Reference proteome</keyword>
<dbReference type="PRINTS" id="PR00419">
    <property type="entry name" value="ADXRDTASE"/>
</dbReference>
<dbReference type="Gene3D" id="3.90.660.10">
    <property type="match status" value="1"/>
</dbReference>
<protein>
    <recommendedName>
        <fullName evidence="1">Amine oxidase domain-containing protein</fullName>
    </recommendedName>
</protein>
<organism evidence="2 3">
    <name type="scientific">Cryptolaemus montrouzieri</name>
    <dbReference type="NCBI Taxonomy" id="559131"/>
    <lineage>
        <taxon>Eukaryota</taxon>
        <taxon>Metazoa</taxon>
        <taxon>Ecdysozoa</taxon>
        <taxon>Arthropoda</taxon>
        <taxon>Hexapoda</taxon>
        <taxon>Insecta</taxon>
        <taxon>Pterygota</taxon>
        <taxon>Neoptera</taxon>
        <taxon>Endopterygota</taxon>
        <taxon>Coleoptera</taxon>
        <taxon>Polyphaga</taxon>
        <taxon>Cucujiformia</taxon>
        <taxon>Coccinelloidea</taxon>
        <taxon>Coccinellidae</taxon>
        <taxon>Scymninae</taxon>
        <taxon>Scymnini</taxon>
        <taxon>Cryptolaemus</taxon>
    </lineage>
</organism>
<dbReference type="SUPFAM" id="SSF54373">
    <property type="entry name" value="FAD-linked reductases, C-terminal domain"/>
    <property type="match status" value="1"/>
</dbReference>
<dbReference type="AlphaFoldDB" id="A0ABD2P582"/>
<reference evidence="2 3" key="1">
    <citation type="journal article" date="2021" name="BMC Biol.">
        <title>Horizontally acquired antibacterial genes associated with adaptive radiation of ladybird beetles.</title>
        <authorList>
            <person name="Li H.S."/>
            <person name="Tang X.F."/>
            <person name="Huang Y.H."/>
            <person name="Xu Z.Y."/>
            <person name="Chen M.L."/>
            <person name="Du X.Y."/>
            <person name="Qiu B.Y."/>
            <person name="Chen P.T."/>
            <person name="Zhang W."/>
            <person name="Slipinski A."/>
            <person name="Escalona H.E."/>
            <person name="Waterhouse R.M."/>
            <person name="Zwick A."/>
            <person name="Pang H."/>
        </authorList>
    </citation>
    <scope>NUCLEOTIDE SEQUENCE [LARGE SCALE GENOMIC DNA]</scope>
    <source>
        <strain evidence="2">SYSU2018</strain>
    </source>
</reference>
<feature type="domain" description="Amine oxidase" evidence="1">
    <location>
        <begin position="12"/>
        <end position="466"/>
    </location>
</feature>
<dbReference type="EMBL" id="JABFTP020000185">
    <property type="protein sequence ID" value="KAL3285881.1"/>
    <property type="molecule type" value="Genomic_DNA"/>
</dbReference>
<dbReference type="PANTHER" id="PTHR10742">
    <property type="entry name" value="FLAVIN MONOAMINE OXIDASE"/>
    <property type="match status" value="1"/>
</dbReference>
<evidence type="ECO:0000313" key="3">
    <source>
        <dbReference type="Proteomes" id="UP001516400"/>
    </source>
</evidence>
<dbReference type="PANTHER" id="PTHR10742:SF398">
    <property type="entry name" value="AMINE OXIDASE DOMAIN-CONTAINING PROTEIN-RELATED"/>
    <property type="match status" value="1"/>
</dbReference>
<dbReference type="InterPro" id="IPR002937">
    <property type="entry name" value="Amino_oxidase"/>
</dbReference>
<dbReference type="SUPFAM" id="SSF51905">
    <property type="entry name" value="FAD/NAD(P)-binding domain"/>
    <property type="match status" value="1"/>
</dbReference>